<sequence length="601" mass="66655">MDASDDVDHQKLVGFEKMTQNPAEMQAQVLADILRLNAGVEYLARCGFSSSSSSDSDVVASFKAHVPVVSYEAIEDDLQRIADGDRGPILTAQPVISLTLSSGTTAGKPKMLPSTEKSRQIIHSSFQLSSIFRKRFFPTKAFPTVLSFVYAGKQFETKSGLKLGSGSTNFFRSEAFKKSRRFTYTSPDEIILGYDVRESMYCHLVCGLIRRDNVEFISSTFAFGLIEALRMLEEAWQEICADIRNGVLSTRIKDAELRSSVQNFLNPANPELAEIIEKECRAQSWAGILERLWPTAKFVFTVVTGAMLPYAPALRDYAGNLPIVGIDYVASEGFIGYNSDANASAEDISFIVGPNLAYFEFIPLQKNDQNVDLFESLTTANYIEDDPVGLAEVRLGGLYEIVLTTFSGLYRYRLGDIVKVTGFHNATPQIAVYGRKNSILSVNTDKTDEQELRQVVTKAAMVLKEVDMKLAHFTSSADRSSRPGHYALFWELQESKDNVPSDVLQRCSSILDTSFNNPYMRGRAAETIGPLELCIVRKDTFGLMRDYALSRGAAADQYKTPSCITSPELLSILRKGVVQTCFSPKFPEPVLASWKPEMASS</sequence>
<organism evidence="1 2">
    <name type="scientific">Diphasiastrum complanatum</name>
    <name type="common">Issler's clubmoss</name>
    <name type="synonym">Lycopodium complanatum</name>
    <dbReference type="NCBI Taxonomy" id="34168"/>
    <lineage>
        <taxon>Eukaryota</taxon>
        <taxon>Viridiplantae</taxon>
        <taxon>Streptophyta</taxon>
        <taxon>Embryophyta</taxon>
        <taxon>Tracheophyta</taxon>
        <taxon>Lycopodiopsida</taxon>
        <taxon>Lycopodiales</taxon>
        <taxon>Lycopodiaceae</taxon>
        <taxon>Lycopodioideae</taxon>
        <taxon>Diphasiastrum</taxon>
    </lineage>
</organism>
<proteinExistence type="predicted"/>
<reference evidence="2" key="1">
    <citation type="journal article" date="2024" name="Proc. Natl. Acad. Sci. U.S.A.">
        <title>Extraordinary preservation of gene collinearity over three hundred million years revealed in homosporous lycophytes.</title>
        <authorList>
            <person name="Li C."/>
            <person name="Wickell D."/>
            <person name="Kuo L.Y."/>
            <person name="Chen X."/>
            <person name="Nie B."/>
            <person name="Liao X."/>
            <person name="Peng D."/>
            <person name="Ji J."/>
            <person name="Jenkins J."/>
            <person name="Williams M."/>
            <person name="Shu S."/>
            <person name="Plott C."/>
            <person name="Barry K."/>
            <person name="Rajasekar S."/>
            <person name="Grimwood J."/>
            <person name="Han X."/>
            <person name="Sun S."/>
            <person name="Hou Z."/>
            <person name="He W."/>
            <person name="Dai G."/>
            <person name="Sun C."/>
            <person name="Schmutz J."/>
            <person name="Leebens-Mack J.H."/>
            <person name="Li F.W."/>
            <person name="Wang L."/>
        </authorList>
    </citation>
    <scope>NUCLEOTIDE SEQUENCE [LARGE SCALE GENOMIC DNA]</scope>
    <source>
        <strain evidence="2">cv. PW_Plant_1</strain>
    </source>
</reference>
<name>A0ACC2ALI0_DIPCM</name>
<keyword evidence="2" id="KW-1185">Reference proteome</keyword>
<dbReference type="EMBL" id="CM055112">
    <property type="protein sequence ID" value="KAJ7518388.1"/>
    <property type="molecule type" value="Genomic_DNA"/>
</dbReference>
<gene>
    <name evidence="1" type="ORF">O6H91_21G066600</name>
</gene>
<comment type="caution">
    <text evidence="1">The sequence shown here is derived from an EMBL/GenBank/DDBJ whole genome shotgun (WGS) entry which is preliminary data.</text>
</comment>
<evidence type="ECO:0000313" key="1">
    <source>
        <dbReference type="EMBL" id="KAJ7518388.1"/>
    </source>
</evidence>
<protein>
    <submittedName>
        <fullName evidence="1">Uncharacterized protein</fullName>
    </submittedName>
</protein>
<accession>A0ACC2ALI0</accession>
<evidence type="ECO:0000313" key="2">
    <source>
        <dbReference type="Proteomes" id="UP001162992"/>
    </source>
</evidence>
<dbReference type="Proteomes" id="UP001162992">
    <property type="component" value="Chromosome 21"/>
</dbReference>